<dbReference type="AlphaFoldDB" id="G2KSI0"/>
<organism evidence="1 2">
    <name type="scientific">Micavibrio aeruginosavorus (strain ARL-13)</name>
    <dbReference type="NCBI Taxonomy" id="856793"/>
    <lineage>
        <taxon>Bacteria</taxon>
        <taxon>Pseudomonadati</taxon>
        <taxon>Bdellovibrionota</taxon>
        <taxon>Bdellovibrionia</taxon>
        <taxon>Bdellovibrionales</taxon>
        <taxon>Pseudobdellovibrionaceae</taxon>
        <taxon>Micavibrio</taxon>
    </lineage>
</organism>
<keyword evidence="2" id="KW-1185">Reference proteome</keyword>
<dbReference type="Pfam" id="PF10722">
    <property type="entry name" value="YbjN"/>
    <property type="match status" value="1"/>
</dbReference>
<accession>G2KSI0</accession>
<dbReference type="CDD" id="cd17033">
    <property type="entry name" value="DR1245-like"/>
    <property type="match status" value="1"/>
</dbReference>
<dbReference type="EMBL" id="CP002382">
    <property type="protein sequence ID" value="AEP09264.1"/>
    <property type="molecule type" value="Genomic_DNA"/>
</dbReference>
<sequence length="166" mass="18656">MTDHIDFLDEISNPLDSVEDILSGQDWSFNRMNDDELTVTVAARHGTYRMVFVWQEQFSAMQFSCQYNLSIPADHRGLMANALMDVNADVWLGHFDLPANGTPCFRHTSLFRGQTQTSGADFVGDLMEIAVAECERYYPLFQMMSDTGTMDHSLLKLAAQDTAGEA</sequence>
<dbReference type="RefSeq" id="WP_014102487.1">
    <property type="nucleotide sequence ID" value="NC_016026.1"/>
</dbReference>
<protein>
    <recommendedName>
        <fullName evidence="3">YbjN domain-containing protein</fullName>
    </recommendedName>
</protein>
<evidence type="ECO:0008006" key="3">
    <source>
        <dbReference type="Google" id="ProtNLM"/>
    </source>
</evidence>
<dbReference type="STRING" id="856793.MICA_932"/>
<dbReference type="OrthoDB" id="9792176at2"/>
<evidence type="ECO:0000313" key="1">
    <source>
        <dbReference type="EMBL" id="AEP09264.1"/>
    </source>
</evidence>
<gene>
    <name evidence="1" type="ordered locus">MICA_932</name>
</gene>
<dbReference type="KEGG" id="mai:MICA_932"/>
<evidence type="ECO:0000313" key="2">
    <source>
        <dbReference type="Proteomes" id="UP000009286"/>
    </source>
</evidence>
<dbReference type="Proteomes" id="UP000009286">
    <property type="component" value="Chromosome"/>
</dbReference>
<proteinExistence type="predicted"/>
<dbReference type="HOGENOM" id="CLU_109255_0_0_5"/>
<reference evidence="1 2" key="1">
    <citation type="journal article" date="2011" name="BMC Genomics">
        <title>Genomic insights into an obligate epibiotic bacterial predator: Micavibrio aeruginosavorus ARL-13.</title>
        <authorList>
            <person name="Wang Z."/>
            <person name="Kadouri D."/>
            <person name="Wu M."/>
        </authorList>
    </citation>
    <scope>NUCLEOTIDE SEQUENCE [LARGE SCALE GENOMIC DNA]</scope>
    <source>
        <strain evidence="1 2">ARL-13</strain>
    </source>
</reference>
<dbReference type="eggNOG" id="COG5465">
    <property type="taxonomic scope" value="Bacteria"/>
</dbReference>
<dbReference type="InterPro" id="IPR019660">
    <property type="entry name" value="Put_sensory_transdc_reg_YbjN"/>
</dbReference>
<name>G2KSI0_MICAA</name>